<organism evidence="1 2">
    <name type="scientific">Pristionchus pacificus</name>
    <name type="common">Parasitic nematode worm</name>
    <dbReference type="NCBI Taxonomy" id="54126"/>
    <lineage>
        <taxon>Eukaryota</taxon>
        <taxon>Metazoa</taxon>
        <taxon>Ecdysozoa</taxon>
        <taxon>Nematoda</taxon>
        <taxon>Chromadorea</taxon>
        <taxon>Rhabditida</taxon>
        <taxon>Rhabditina</taxon>
        <taxon>Diplogasteromorpha</taxon>
        <taxon>Diplogasteroidea</taxon>
        <taxon>Neodiplogasteridae</taxon>
        <taxon>Pristionchus</taxon>
    </lineage>
</organism>
<keyword evidence="2" id="KW-1185">Reference proteome</keyword>
<evidence type="ECO:0000313" key="1">
    <source>
        <dbReference type="EnsemblMetazoa" id="PPA40402.1"/>
    </source>
</evidence>
<reference evidence="2" key="1">
    <citation type="journal article" date="2008" name="Nat. Genet.">
        <title>The Pristionchus pacificus genome provides a unique perspective on nematode lifestyle and parasitism.</title>
        <authorList>
            <person name="Dieterich C."/>
            <person name="Clifton S.W."/>
            <person name="Schuster L.N."/>
            <person name="Chinwalla A."/>
            <person name="Delehaunty K."/>
            <person name="Dinkelacker I."/>
            <person name="Fulton L."/>
            <person name="Fulton R."/>
            <person name="Godfrey J."/>
            <person name="Minx P."/>
            <person name="Mitreva M."/>
            <person name="Roeseler W."/>
            <person name="Tian H."/>
            <person name="Witte H."/>
            <person name="Yang S.P."/>
            <person name="Wilson R.K."/>
            <person name="Sommer R.J."/>
        </authorList>
    </citation>
    <scope>NUCLEOTIDE SEQUENCE [LARGE SCALE GENOMIC DNA]</scope>
    <source>
        <strain evidence="2">PS312</strain>
    </source>
</reference>
<accession>A0A8R1Z425</accession>
<dbReference type="PANTHER" id="PTHR22941">
    <property type="entry name" value="SERPENTINE RECEPTOR"/>
    <property type="match status" value="1"/>
</dbReference>
<dbReference type="InterPro" id="IPR053220">
    <property type="entry name" value="Nematode_rcpt-like_serp_H"/>
</dbReference>
<proteinExistence type="predicted"/>
<gene>
    <name evidence="1" type="primary">WBGene00278771</name>
</gene>
<evidence type="ECO:0000313" key="2">
    <source>
        <dbReference type="Proteomes" id="UP000005239"/>
    </source>
</evidence>
<dbReference type="AlphaFoldDB" id="A0A2A6C4J7"/>
<dbReference type="Pfam" id="PF10318">
    <property type="entry name" value="7TM_GPCR_Srh"/>
    <property type="match status" value="1"/>
</dbReference>
<accession>A0A2A6C4J7</accession>
<reference evidence="1" key="2">
    <citation type="submission" date="2022-06" db="UniProtKB">
        <authorList>
            <consortium name="EnsemblMetazoa"/>
        </authorList>
    </citation>
    <scope>IDENTIFICATION</scope>
    <source>
        <strain evidence="1">PS312</strain>
    </source>
</reference>
<dbReference type="Proteomes" id="UP000005239">
    <property type="component" value="Unassembled WGS sequence"/>
</dbReference>
<dbReference type="EnsemblMetazoa" id="PPA40402.1">
    <property type="protein sequence ID" value="PPA40402.1"/>
    <property type="gene ID" value="WBGene00278771"/>
</dbReference>
<sequence length="209" mass="23727">MNSFYLSPQLHHSINFVVILLFCISTFASVFVLYCLLKLSSSHQIGLCRYLIYQTLAIIYDLHFDVLFIGHPLIPLLGGFFDGFLCALGVPIMISVKPLWKCVHLKGITVANMGVGILMCLLYRHQSIILDSSRFKFNRRVVPCAHVILITLFSLPGALFIIFPIDTSRTDKIIEESPLDIACIRNKGFSFVMYDRFELLTPLVFIVSF</sequence>
<dbReference type="InterPro" id="IPR019422">
    <property type="entry name" value="7TM_GPCR_serpentine_rcpt_Srh"/>
</dbReference>
<dbReference type="OrthoDB" id="5852718at2759"/>
<name>A0A2A6C4J7_PRIPA</name>
<dbReference type="PANTHER" id="PTHR22941:SF26">
    <property type="entry name" value="SERPENTINE RECEPTOR, CLASS H"/>
    <property type="match status" value="1"/>
</dbReference>
<protein>
    <submittedName>
        <fullName evidence="1">G protein-coupled receptor</fullName>
    </submittedName>
</protein>